<dbReference type="AlphaFoldDB" id="A0A512BHQ6"/>
<feature type="transmembrane region" description="Helical" evidence="7">
    <location>
        <begin position="20"/>
        <end position="40"/>
    </location>
</feature>
<feature type="domain" description="Peptidase S54 rhomboid" evidence="8">
    <location>
        <begin position="56"/>
        <end position="113"/>
    </location>
</feature>
<keyword evidence="4" id="KW-0378">Hydrolase</keyword>
<keyword evidence="6 7" id="KW-0472">Membrane</keyword>
<keyword evidence="10" id="KW-1185">Reference proteome</keyword>
<dbReference type="GO" id="GO:0016020">
    <property type="term" value="C:membrane"/>
    <property type="evidence" value="ECO:0007669"/>
    <property type="project" value="UniProtKB-SubCell"/>
</dbReference>
<comment type="similarity">
    <text evidence="2">Belongs to the peptidase S54 family.</text>
</comment>
<evidence type="ECO:0000256" key="6">
    <source>
        <dbReference type="ARBA" id="ARBA00023136"/>
    </source>
</evidence>
<keyword evidence="3 7" id="KW-0812">Transmembrane</keyword>
<dbReference type="EMBL" id="BJYT01000022">
    <property type="protein sequence ID" value="GEO11498.1"/>
    <property type="molecule type" value="Genomic_DNA"/>
</dbReference>
<comment type="caution">
    <text evidence="9">The sequence shown here is derived from an EMBL/GenBank/DDBJ whole genome shotgun (WGS) entry which is preliminary data.</text>
</comment>
<name>A0A512BHQ6_9BACT</name>
<feature type="transmembrane region" description="Helical" evidence="7">
    <location>
        <begin position="96"/>
        <end position="117"/>
    </location>
</feature>
<evidence type="ECO:0000256" key="4">
    <source>
        <dbReference type="ARBA" id="ARBA00022801"/>
    </source>
</evidence>
<feature type="transmembrane region" description="Helical" evidence="7">
    <location>
        <begin position="246"/>
        <end position="265"/>
    </location>
</feature>
<accession>A0A512BHQ6</accession>
<dbReference type="PANTHER" id="PTHR43731:SF14">
    <property type="entry name" value="PRESENILIN-ASSOCIATED RHOMBOID-LIKE PROTEIN, MITOCHONDRIAL"/>
    <property type="match status" value="1"/>
</dbReference>
<dbReference type="SUPFAM" id="SSF144091">
    <property type="entry name" value="Rhomboid-like"/>
    <property type="match status" value="1"/>
</dbReference>
<dbReference type="RefSeq" id="WP_147205603.1">
    <property type="nucleotide sequence ID" value="NZ_BJYT01000022.1"/>
</dbReference>
<gene>
    <name evidence="9" type="ORF">SAE01_39940</name>
</gene>
<reference evidence="9 10" key="1">
    <citation type="submission" date="2019-07" db="EMBL/GenBank/DDBJ databases">
        <title>Whole genome shotgun sequence of Segetibacter aerophilus NBRC 106135.</title>
        <authorList>
            <person name="Hosoyama A."/>
            <person name="Uohara A."/>
            <person name="Ohji S."/>
            <person name="Ichikawa N."/>
        </authorList>
    </citation>
    <scope>NUCLEOTIDE SEQUENCE [LARGE SCALE GENOMIC DNA]</scope>
    <source>
        <strain evidence="9 10">NBRC 106135</strain>
    </source>
</reference>
<dbReference type="GO" id="GO:0004252">
    <property type="term" value="F:serine-type endopeptidase activity"/>
    <property type="evidence" value="ECO:0007669"/>
    <property type="project" value="InterPro"/>
</dbReference>
<comment type="subcellular location">
    <subcellularLocation>
        <location evidence="1">Membrane</location>
        <topology evidence="1">Multi-pass membrane protein</topology>
    </subcellularLocation>
</comment>
<sequence length="274" mass="31072">MNQYRPSSYQNLPSVIKNLLIINVLVFLAQSTIGSSGTVNMEALFGLHHVKSPLFQPWQIVTHLFMHGGFWHLFSNMFALWMFGSELEDMWGPKRFLTFYFLCGIGAALIQLLWLWFQWHDLVNLFSTIKMHPTPEGFVAFYNQYGLNGNPGASLVLQNYLSDPGNVGNESSVLQYVSAFTYSMLSEPTIGASGAVFGVLAAYVYLFPNRELYLYFVIAVKAKWIGLAYFAYEVLSAFQNSPTDNIAHWAHIGGGLVGFLLVLTWNRNDRKNFY</sequence>
<dbReference type="InterPro" id="IPR022764">
    <property type="entry name" value="Peptidase_S54_rhomboid_dom"/>
</dbReference>
<feature type="transmembrane region" description="Helical" evidence="7">
    <location>
        <begin position="189"/>
        <end position="206"/>
    </location>
</feature>
<keyword evidence="5 7" id="KW-1133">Transmembrane helix</keyword>
<protein>
    <submittedName>
        <fullName evidence="9">Rhomboid family intramembrane serine protease</fullName>
    </submittedName>
</protein>
<evidence type="ECO:0000313" key="9">
    <source>
        <dbReference type="EMBL" id="GEO11498.1"/>
    </source>
</evidence>
<dbReference type="PANTHER" id="PTHR43731">
    <property type="entry name" value="RHOMBOID PROTEASE"/>
    <property type="match status" value="1"/>
</dbReference>
<evidence type="ECO:0000256" key="2">
    <source>
        <dbReference type="ARBA" id="ARBA00009045"/>
    </source>
</evidence>
<evidence type="ECO:0000313" key="10">
    <source>
        <dbReference type="Proteomes" id="UP000321513"/>
    </source>
</evidence>
<dbReference type="OrthoDB" id="9807874at2"/>
<dbReference type="Proteomes" id="UP000321513">
    <property type="component" value="Unassembled WGS sequence"/>
</dbReference>
<dbReference type="InterPro" id="IPR035952">
    <property type="entry name" value="Rhomboid-like_sf"/>
</dbReference>
<evidence type="ECO:0000256" key="1">
    <source>
        <dbReference type="ARBA" id="ARBA00004141"/>
    </source>
</evidence>
<evidence type="ECO:0000256" key="7">
    <source>
        <dbReference type="SAM" id="Phobius"/>
    </source>
</evidence>
<dbReference type="Gene3D" id="1.20.1540.10">
    <property type="entry name" value="Rhomboid-like"/>
    <property type="match status" value="1"/>
</dbReference>
<feature type="transmembrane region" description="Helical" evidence="7">
    <location>
        <begin position="60"/>
        <end position="84"/>
    </location>
</feature>
<feature type="transmembrane region" description="Helical" evidence="7">
    <location>
        <begin position="213"/>
        <end position="231"/>
    </location>
</feature>
<dbReference type="Pfam" id="PF01694">
    <property type="entry name" value="Rhomboid"/>
    <property type="match status" value="2"/>
</dbReference>
<feature type="domain" description="Peptidase S54 rhomboid" evidence="8">
    <location>
        <begin position="176"/>
        <end position="264"/>
    </location>
</feature>
<proteinExistence type="inferred from homology"/>
<keyword evidence="9" id="KW-0645">Protease</keyword>
<dbReference type="GO" id="GO:0006508">
    <property type="term" value="P:proteolysis"/>
    <property type="evidence" value="ECO:0007669"/>
    <property type="project" value="UniProtKB-KW"/>
</dbReference>
<evidence type="ECO:0000256" key="3">
    <source>
        <dbReference type="ARBA" id="ARBA00022692"/>
    </source>
</evidence>
<dbReference type="InterPro" id="IPR050925">
    <property type="entry name" value="Rhomboid_protease_S54"/>
</dbReference>
<evidence type="ECO:0000259" key="8">
    <source>
        <dbReference type="Pfam" id="PF01694"/>
    </source>
</evidence>
<evidence type="ECO:0000256" key="5">
    <source>
        <dbReference type="ARBA" id="ARBA00022989"/>
    </source>
</evidence>
<organism evidence="9 10">
    <name type="scientific">Segetibacter aerophilus</name>
    <dbReference type="NCBI Taxonomy" id="670293"/>
    <lineage>
        <taxon>Bacteria</taxon>
        <taxon>Pseudomonadati</taxon>
        <taxon>Bacteroidota</taxon>
        <taxon>Chitinophagia</taxon>
        <taxon>Chitinophagales</taxon>
        <taxon>Chitinophagaceae</taxon>
        <taxon>Segetibacter</taxon>
    </lineage>
</organism>